<name>A0A5C3LY58_9AGAR</name>
<accession>A0A5C3LY58</accession>
<evidence type="ECO:0000313" key="2">
    <source>
        <dbReference type="Proteomes" id="UP000308652"/>
    </source>
</evidence>
<protein>
    <submittedName>
        <fullName evidence="1">Uncharacterized protein</fullName>
    </submittedName>
</protein>
<evidence type="ECO:0000313" key="1">
    <source>
        <dbReference type="EMBL" id="TFK37497.1"/>
    </source>
</evidence>
<dbReference type="EMBL" id="ML213608">
    <property type="protein sequence ID" value="TFK37497.1"/>
    <property type="molecule type" value="Genomic_DNA"/>
</dbReference>
<dbReference type="AlphaFoldDB" id="A0A5C3LY58"/>
<proteinExistence type="predicted"/>
<gene>
    <name evidence="1" type="ORF">BDQ12DRAFT_685406</name>
</gene>
<organism evidence="1 2">
    <name type="scientific">Crucibulum laeve</name>
    <dbReference type="NCBI Taxonomy" id="68775"/>
    <lineage>
        <taxon>Eukaryota</taxon>
        <taxon>Fungi</taxon>
        <taxon>Dikarya</taxon>
        <taxon>Basidiomycota</taxon>
        <taxon>Agaricomycotina</taxon>
        <taxon>Agaricomycetes</taxon>
        <taxon>Agaricomycetidae</taxon>
        <taxon>Agaricales</taxon>
        <taxon>Agaricineae</taxon>
        <taxon>Nidulariaceae</taxon>
        <taxon>Crucibulum</taxon>
    </lineage>
</organism>
<dbReference type="Proteomes" id="UP000308652">
    <property type="component" value="Unassembled WGS sequence"/>
</dbReference>
<sequence>MPMDREKMRIWMREMERTLAPLVEARRQAWECRRGIIVDATILERVETYQLMRHKYLAFALSLSIMLTLNLQSCVSDKWLIFDEMPFKSVVKISITQALLPICIT</sequence>
<keyword evidence="2" id="KW-1185">Reference proteome</keyword>
<reference evidence="1 2" key="1">
    <citation type="journal article" date="2019" name="Nat. Ecol. Evol.">
        <title>Megaphylogeny resolves global patterns of mushroom evolution.</title>
        <authorList>
            <person name="Varga T."/>
            <person name="Krizsan K."/>
            <person name="Foldi C."/>
            <person name="Dima B."/>
            <person name="Sanchez-Garcia M."/>
            <person name="Sanchez-Ramirez S."/>
            <person name="Szollosi G.J."/>
            <person name="Szarkandi J.G."/>
            <person name="Papp V."/>
            <person name="Albert L."/>
            <person name="Andreopoulos W."/>
            <person name="Angelini C."/>
            <person name="Antonin V."/>
            <person name="Barry K.W."/>
            <person name="Bougher N.L."/>
            <person name="Buchanan P."/>
            <person name="Buyck B."/>
            <person name="Bense V."/>
            <person name="Catcheside P."/>
            <person name="Chovatia M."/>
            <person name="Cooper J."/>
            <person name="Damon W."/>
            <person name="Desjardin D."/>
            <person name="Finy P."/>
            <person name="Geml J."/>
            <person name="Haridas S."/>
            <person name="Hughes K."/>
            <person name="Justo A."/>
            <person name="Karasinski D."/>
            <person name="Kautmanova I."/>
            <person name="Kiss B."/>
            <person name="Kocsube S."/>
            <person name="Kotiranta H."/>
            <person name="LaButti K.M."/>
            <person name="Lechner B.E."/>
            <person name="Liimatainen K."/>
            <person name="Lipzen A."/>
            <person name="Lukacs Z."/>
            <person name="Mihaltcheva S."/>
            <person name="Morgado L.N."/>
            <person name="Niskanen T."/>
            <person name="Noordeloos M.E."/>
            <person name="Ohm R.A."/>
            <person name="Ortiz-Santana B."/>
            <person name="Ovrebo C."/>
            <person name="Racz N."/>
            <person name="Riley R."/>
            <person name="Savchenko A."/>
            <person name="Shiryaev A."/>
            <person name="Soop K."/>
            <person name="Spirin V."/>
            <person name="Szebenyi C."/>
            <person name="Tomsovsky M."/>
            <person name="Tulloss R.E."/>
            <person name="Uehling J."/>
            <person name="Grigoriev I.V."/>
            <person name="Vagvolgyi C."/>
            <person name="Papp T."/>
            <person name="Martin F.M."/>
            <person name="Miettinen O."/>
            <person name="Hibbett D.S."/>
            <person name="Nagy L.G."/>
        </authorList>
    </citation>
    <scope>NUCLEOTIDE SEQUENCE [LARGE SCALE GENOMIC DNA]</scope>
    <source>
        <strain evidence="1 2">CBS 166.37</strain>
    </source>
</reference>